<comment type="caution">
    <text evidence="6">The sequence shown here is derived from an EMBL/GenBank/DDBJ whole genome shotgun (WGS) entry which is preliminary data.</text>
</comment>
<evidence type="ECO:0000256" key="3">
    <source>
        <dbReference type="ARBA" id="ARBA00022840"/>
    </source>
</evidence>
<accession>A0ABU8BPI6</accession>
<dbReference type="Pfam" id="PF12399">
    <property type="entry name" value="BCA_ABC_TP_C"/>
    <property type="match status" value="1"/>
</dbReference>
<keyword evidence="2" id="KW-0547">Nucleotide-binding</keyword>
<dbReference type="PANTHER" id="PTHR45772:SF2">
    <property type="entry name" value="ABC TRANSPORTER ATP-BINDING PROTEIN"/>
    <property type="match status" value="1"/>
</dbReference>
<dbReference type="InterPro" id="IPR003439">
    <property type="entry name" value="ABC_transporter-like_ATP-bd"/>
</dbReference>
<evidence type="ECO:0000256" key="2">
    <source>
        <dbReference type="ARBA" id="ARBA00022741"/>
    </source>
</evidence>
<dbReference type="SUPFAM" id="SSF52540">
    <property type="entry name" value="P-loop containing nucleoside triphosphate hydrolases"/>
    <property type="match status" value="1"/>
</dbReference>
<comment type="function">
    <text evidence="4">Involved in beta-(1--&gt;2)glucan export. Transmembrane domains (TMD) form a pore in the inner membrane and the ATP-binding domain (NBD) is responsible for energy generation.</text>
</comment>
<gene>
    <name evidence="6" type="ORF">V1286_007546</name>
</gene>
<dbReference type="Proteomes" id="UP001364224">
    <property type="component" value="Unassembled WGS sequence"/>
</dbReference>
<evidence type="ECO:0000256" key="4">
    <source>
        <dbReference type="ARBA" id="ARBA00024722"/>
    </source>
</evidence>
<dbReference type="PROSITE" id="PS50893">
    <property type="entry name" value="ABC_TRANSPORTER_2"/>
    <property type="match status" value="1"/>
</dbReference>
<dbReference type="Gene3D" id="3.40.50.300">
    <property type="entry name" value="P-loop containing nucleotide triphosphate hydrolases"/>
    <property type="match status" value="1"/>
</dbReference>
<keyword evidence="1" id="KW-0813">Transport</keyword>
<dbReference type="InterPro" id="IPR032823">
    <property type="entry name" value="BCA_ABC_TP_C"/>
</dbReference>
<dbReference type="PANTHER" id="PTHR45772">
    <property type="entry name" value="CONSERVED COMPONENT OF ABC TRANSPORTER FOR NATURAL AMINO ACIDS-RELATED"/>
    <property type="match status" value="1"/>
</dbReference>
<dbReference type="InterPro" id="IPR003593">
    <property type="entry name" value="AAA+_ATPase"/>
</dbReference>
<reference evidence="6 7" key="1">
    <citation type="submission" date="2024-02" db="EMBL/GenBank/DDBJ databases">
        <title>Adaptive strategies in a cosmopolitan and abundant soil bacterium.</title>
        <authorList>
            <person name="Carini P."/>
        </authorList>
    </citation>
    <scope>NUCLEOTIDE SEQUENCE [LARGE SCALE GENOMIC DNA]</scope>
    <source>
        <strain evidence="6 7">AZCC 1608</strain>
    </source>
</reference>
<evidence type="ECO:0000313" key="6">
    <source>
        <dbReference type="EMBL" id="MEH2560017.1"/>
    </source>
</evidence>
<dbReference type="Pfam" id="PF00005">
    <property type="entry name" value="ABC_tran"/>
    <property type="match status" value="1"/>
</dbReference>
<organism evidence="6 7">
    <name type="scientific">Bradyrhizobium algeriense</name>
    <dbReference type="NCBI Taxonomy" id="634784"/>
    <lineage>
        <taxon>Bacteria</taxon>
        <taxon>Pseudomonadati</taxon>
        <taxon>Pseudomonadota</taxon>
        <taxon>Alphaproteobacteria</taxon>
        <taxon>Hyphomicrobiales</taxon>
        <taxon>Nitrobacteraceae</taxon>
        <taxon>Bradyrhizobium</taxon>
    </lineage>
</organism>
<evidence type="ECO:0000313" key="7">
    <source>
        <dbReference type="Proteomes" id="UP001364224"/>
    </source>
</evidence>
<keyword evidence="3 6" id="KW-0067">ATP-binding</keyword>
<evidence type="ECO:0000256" key="1">
    <source>
        <dbReference type="ARBA" id="ARBA00022448"/>
    </source>
</evidence>
<feature type="domain" description="ABC transporter" evidence="5">
    <location>
        <begin position="10"/>
        <end position="251"/>
    </location>
</feature>
<dbReference type="CDD" id="cd03219">
    <property type="entry name" value="ABC_Mj1267_LivG_branched"/>
    <property type="match status" value="1"/>
</dbReference>
<dbReference type="SMART" id="SM00382">
    <property type="entry name" value="AAA"/>
    <property type="match status" value="1"/>
</dbReference>
<sequence length="259" mass="27943">MADSLADPLLRVENLVRRFGGILATDNLSLDVVPGELHAIIGPNGAGKTTLISQLTGQLMPNSGTVHFAGRDVTRLPSYQRSRLGLARSFQITSLLPDFTAADNVALAAQAHDGHSFRFWGSARKERHLRDAAQAALTRVGLAKRADVPVSELSHGEQRELELAVALATKPQLLLLDEPMAGLGVTESARMVALLKELRKEVTIVLVEHDMEAVFALADRITVLVYGRVIASGDPDAIRSNEEVKRAYLGDQHVVVGHG</sequence>
<keyword evidence="7" id="KW-1185">Reference proteome</keyword>
<dbReference type="GO" id="GO:0005524">
    <property type="term" value="F:ATP binding"/>
    <property type="evidence" value="ECO:0007669"/>
    <property type="project" value="UniProtKB-KW"/>
</dbReference>
<name>A0ABU8BPI6_9BRAD</name>
<dbReference type="InterPro" id="IPR027417">
    <property type="entry name" value="P-loop_NTPase"/>
</dbReference>
<dbReference type="InterPro" id="IPR051120">
    <property type="entry name" value="ABC_AA/LPS_Transport"/>
</dbReference>
<evidence type="ECO:0000259" key="5">
    <source>
        <dbReference type="PROSITE" id="PS50893"/>
    </source>
</evidence>
<protein>
    <submittedName>
        <fullName evidence="6">Branched-chain amino acid transport system ATP-binding protein</fullName>
    </submittedName>
</protein>
<dbReference type="EMBL" id="JAZHRV010000001">
    <property type="protein sequence ID" value="MEH2560017.1"/>
    <property type="molecule type" value="Genomic_DNA"/>
</dbReference>
<proteinExistence type="predicted"/>